<proteinExistence type="predicted"/>
<dbReference type="RefSeq" id="WP_192862305.1">
    <property type="nucleotide sequence ID" value="NZ_JADAQT010000069.1"/>
</dbReference>
<name>A0ABR9MWG3_9MICO</name>
<gene>
    <name evidence="2" type="ORF">IHE71_08425</name>
</gene>
<reference evidence="2 3" key="1">
    <citation type="submission" date="2020-10" db="EMBL/GenBank/DDBJ databases">
        <title>Myceligenerans pegani sp. nov., an endophytic actinomycete isolated from Peganum harmala L. in Xinjiang, China.</title>
        <authorList>
            <person name="Xin L."/>
        </authorList>
    </citation>
    <scope>NUCLEOTIDE SEQUENCE [LARGE SCALE GENOMIC DNA]</scope>
    <source>
        <strain evidence="2 3">TRM65318</strain>
    </source>
</reference>
<dbReference type="Pfam" id="PF01636">
    <property type="entry name" value="APH"/>
    <property type="match status" value="1"/>
</dbReference>
<feature type="domain" description="Aminoglycoside phosphotransferase" evidence="1">
    <location>
        <begin position="49"/>
        <end position="255"/>
    </location>
</feature>
<dbReference type="EMBL" id="JADAQT010000069">
    <property type="protein sequence ID" value="MBE1875734.1"/>
    <property type="molecule type" value="Genomic_DNA"/>
</dbReference>
<organism evidence="2 3">
    <name type="scientific">Myceligenerans pegani</name>
    <dbReference type="NCBI Taxonomy" id="2776917"/>
    <lineage>
        <taxon>Bacteria</taxon>
        <taxon>Bacillati</taxon>
        <taxon>Actinomycetota</taxon>
        <taxon>Actinomycetes</taxon>
        <taxon>Micrococcales</taxon>
        <taxon>Promicromonosporaceae</taxon>
        <taxon>Myceligenerans</taxon>
    </lineage>
</organism>
<evidence type="ECO:0000313" key="3">
    <source>
        <dbReference type="Proteomes" id="UP000625527"/>
    </source>
</evidence>
<dbReference type="Proteomes" id="UP000625527">
    <property type="component" value="Unassembled WGS sequence"/>
</dbReference>
<dbReference type="InterPro" id="IPR011009">
    <property type="entry name" value="Kinase-like_dom_sf"/>
</dbReference>
<evidence type="ECO:0000259" key="1">
    <source>
        <dbReference type="Pfam" id="PF01636"/>
    </source>
</evidence>
<sequence length="307" mass="34319">MSTNSTATPTTEHIPGDTDWPYAVLAATCERIGASPEDARLIKFTNNAVFALARDPFVVRIAGSSAIEKRVNKVVSVANWLARHDMPTVRLVEGIEQPMTVDGRLVTVWHKVADVGPQPTGHDLGRIAKRFHALPDAPGSLPKWDQLHSTRTRLATQDVLTGDEHDFLAQTADELEAELAEVDYLLEPGPIHGDVFAGNLIPGPDWPVLCDFDSTCHGPREWDLTPAAVGRLRFHYPVDYHGQLAEAYGLDITTWPGFTVFRRIRELQLVCSVLPVLRSSPRIRDQWRHRFETFRDGDLDAVWTTYT</sequence>
<dbReference type="Gene3D" id="3.90.1200.10">
    <property type="match status" value="1"/>
</dbReference>
<evidence type="ECO:0000313" key="2">
    <source>
        <dbReference type="EMBL" id="MBE1875734.1"/>
    </source>
</evidence>
<accession>A0ABR9MWG3</accession>
<keyword evidence="3" id="KW-1185">Reference proteome</keyword>
<dbReference type="SUPFAM" id="SSF56112">
    <property type="entry name" value="Protein kinase-like (PK-like)"/>
    <property type="match status" value="1"/>
</dbReference>
<comment type="caution">
    <text evidence="2">The sequence shown here is derived from an EMBL/GenBank/DDBJ whole genome shotgun (WGS) entry which is preliminary data.</text>
</comment>
<protein>
    <submittedName>
        <fullName evidence="2">Aminoglycoside phosphotransferase family protein</fullName>
    </submittedName>
</protein>
<dbReference type="InterPro" id="IPR002575">
    <property type="entry name" value="Aminoglycoside_PTrfase"/>
</dbReference>